<dbReference type="EMBL" id="QJNU01000722">
    <property type="protein sequence ID" value="RYO88400.1"/>
    <property type="molecule type" value="Genomic_DNA"/>
</dbReference>
<dbReference type="AlphaFoldDB" id="A0A4Q4SZS6"/>
<dbReference type="OrthoDB" id="5226162at2759"/>
<name>A0A4Q4SZS6_9PEZI</name>
<dbReference type="Proteomes" id="UP000293360">
    <property type="component" value="Unassembled WGS sequence"/>
</dbReference>
<reference evidence="2 3" key="1">
    <citation type="submission" date="2018-06" db="EMBL/GenBank/DDBJ databases">
        <title>Complete Genomes of Monosporascus.</title>
        <authorList>
            <person name="Robinson A.J."/>
            <person name="Natvig D.O."/>
        </authorList>
    </citation>
    <scope>NUCLEOTIDE SEQUENCE [LARGE SCALE GENOMIC DNA]</scope>
    <source>
        <strain evidence="2 3">CBS 110550</strain>
    </source>
</reference>
<sequence length="222" mass="24940">MPSLFGTKSKSNLLCSSKAQADGKPSLHMRKVSLSGSLASTSSRSSTESHRKPSRSGSLDPLSLHPPLNINSSPHFDEERYHQDEERESRSLNRAQPRAEVHIQDSPECSPIKCDNCYFPCNGNKRATYLYDQTAQWPLKDWQTIPPGLVDMDDGDSSSTPTTPLAPPPRPSNQRRPTNWMDDPGFCVKRGDWKRRGIVFHLDPSAEEEQERHFELDDPLAA</sequence>
<feature type="region of interest" description="Disordered" evidence="1">
    <location>
        <begin position="202"/>
        <end position="222"/>
    </location>
</feature>
<comment type="caution">
    <text evidence="2">The sequence shown here is derived from an EMBL/GenBank/DDBJ whole genome shotgun (WGS) entry which is preliminary data.</text>
</comment>
<feature type="region of interest" description="Disordered" evidence="1">
    <location>
        <begin position="146"/>
        <end position="184"/>
    </location>
</feature>
<feature type="compositionally biased region" description="Basic and acidic residues" evidence="1">
    <location>
        <begin position="75"/>
        <end position="104"/>
    </location>
</feature>
<feature type="region of interest" description="Disordered" evidence="1">
    <location>
        <begin position="1"/>
        <end position="104"/>
    </location>
</feature>
<accession>A0A4Q4SZS6</accession>
<protein>
    <submittedName>
        <fullName evidence="2">Uncharacterized protein</fullName>
    </submittedName>
</protein>
<evidence type="ECO:0000313" key="2">
    <source>
        <dbReference type="EMBL" id="RYO88400.1"/>
    </source>
</evidence>
<organism evidence="2 3">
    <name type="scientific">Monosporascus ibericus</name>
    <dbReference type="NCBI Taxonomy" id="155417"/>
    <lineage>
        <taxon>Eukaryota</taxon>
        <taxon>Fungi</taxon>
        <taxon>Dikarya</taxon>
        <taxon>Ascomycota</taxon>
        <taxon>Pezizomycotina</taxon>
        <taxon>Sordariomycetes</taxon>
        <taxon>Xylariomycetidae</taxon>
        <taxon>Xylariales</taxon>
        <taxon>Xylariales incertae sedis</taxon>
        <taxon>Monosporascus</taxon>
    </lineage>
</organism>
<feature type="compositionally biased region" description="Low complexity" evidence="1">
    <location>
        <begin position="33"/>
        <end position="46"/>
    </location>
</feature>
<feature type="compositionally biased region" description="Polar residues" evidence="1">
    <location>
        <begin position="1"/>
        <end position="19"/>
    </location>
</feature>
<evidence type="ECO:0000256" key="1">
    <source>
        <dbReference type="SAM" id="MobiDB-lite"/>
    </source>
</evidence>
<keyword evidence="3" id="KW-1185">Reference proteome</keyword>
<evidence type="ECO:0000313" key="3">
    <source>
        <dbReference type="Proteomes" id="UP000293360"/>
    </source>
</evidence>
<proteinExistence type="predicted"/>
<gene>
    <name evidence="2" type="ORF">DL764_008727</name>
</gene>